<organism evidence="3 4">
    <name type="scientific">Kitasatospora cystarginea</name>
    <dbReference type="NCBI Taxonomy" id="58350"/>
    <lineage>
        <taxon>Bacteria</taxon>
        <taxon>Bacillati</taxon>
        <taxon>Actinomycetota</taxon>
        <taxon>Actinomycetes</taxon>
        <taxon>Kitasatosporales</taxon>
        <taxon>Streptomycetaceae</taxon>
        <taxon>Kitasatospora</taxon>
    </lineage>
</organism>
<dbReference type="SUPFAM" id="SSF51735">
    <property type="entry name" value="NAD(P)-binding Rossmann-fold domains"/>
    <property type="match status" value="1"/>
</dbReference>
<dbReference type="PANTHER" id="PTHR43677">
    <property type="entry name" value="SHORT-CHAIN DEHYDROGENASE/REDUCTASE"/>
    <property type="match status" value="1"/>
</dbReference>
<dbReference type="RefSeq" id="WP_344637200.1">
    <property type="nucleotide sequence ID" value="NZ_BAAATR010000013.1"/>
</dbReference>
<keyword evidence="4" id="KW-1185">Reference proteome</keyword>
<dbReference type="InterPro" id="IPR051397">
    <property type="entry name" value="Zn-ADH-like_protein"/>
</dbReference>
<dbReference type="InterPro" id="IPR020843">
    <property type="entry name" value="ER"/>
</dbReference>
<dbReference type="Gene3D" id="3.90.180.10">
    <property type="entry name" value="Medium-chain alcohol dehydrogenases, catalytic domain"/>
    <property type="match status" value="1"/>
</dbReference>
<dbReference type="SUPFAM" id="SSF50129">
    <property type="entry name" value="GroES-like"/>
    <property type="match status" value="1"/>
</dbReference>
<dbReference type="PROSITE" id="PS01162">
    <property type="entry name" value="QOR_ZETA_CRYSTAL"/>
    <property type="match status" value="1"/>
</dbReference>
<feature type="domain" description="Enoyl reductase (ER)" evidence="2">
    <location>
        <begin position="11"/>
        <end position="307"/>
    </location>
</feature>
<dbReference type="InterPro" id="IPR002364">
    <property type="entry name" value="Quin_OxRdtase/zeta-crystal_CS"/>
</dbReference>
<evidence type="ECO:0000256" key="1">
    <source>
        <dbReference type="SAM" id="MobiDB-lite"/>
    </source>
</evidence>
<accession>A0ABN3E4C0</accession>
<dbReference type="InterPro" id="IPR011032">
    <property type="entry name" value="GroES-like_sf"/>
</dbReference>
<evidence type="ECO:0000313" key="3">
    <source>
        <dbReference type="EMBL" id="GAA2248399.1"/>
    </source>
</evidence>
<protein>
    <submittedName>
        <fullName evidence="3">Zinc-binding dehydrogenase</fullName>
    </submittedName>
</protein>
<comment type="caution">
    <text evidence="3">The sequence shown here is derived from an EMBL/GenBank/DDBJ whole genome shotgun (WGS) entry which is preliminary data.</text>
</comment>
<reference evidence="3 4" key="1">
    <citation type="journal article" date="2019" name="Int. J. Syst. Evol. Microbiol.">
        <title>The Global Catalogue of Microorganisms (GCM) 10K type strain sequencing project: providing services to taxonomists for standard genome sequencing and annotation.</title>
        <authorList>
            <consortium name="The Broad Institute Genomics Platform"/>
            <consortium name="The Broad Institute Genome Sequencing Center for Infectious Disease"/>
            <person name="Wu L."/>
            <person name="Ma J."/>
        </authorList>
    </citation>
    <scope>NUCLEOTIDE SEQUENCE [LARGE SCALE GENOMIC DNA]</scope>
    <source>
        <strain evidence="3 4">JCM 7356</strain>
    </source>
</reference>
<sequence>MRKVNMHGYDGPSALRPGEAPEPVAGPGELLLRAEAAGLTLPVLKVLNGFGEVPLPHCPGGDVVGRVVAVGEGVAEYRVGDRVGGLAFQDVYAELVTVQPALVTPVPEEVGAADALAVVRSGLVALAALRAGRLERGESVLITAAAGGVGHLAVQLARALGAGRVVAAVGSAAKADFVRSLGADEVVRYQDADWGAPVDLVVESVGGEVLRRTAEALVPFGRLVVNSGAGGTLDAGALLRGMHTAVGLSMRELSRLRPELIEDYRKELWTLLADGALRPVSVSFPLERAAEAARALADRANLGKVLLDLS</sequence>
<evidence type="ECO:0000313" key="4">
    <source>
        <dbReference type="Proteomes" id="UP001500305"/>
    </source>
</evidence>
<dbReference type="Pfam" id="PF08240">
    <property type="entry name" value="ADH_N"/>
    <property type="match status" value="1"/>
</dbReference>
<dbReference type="SMART" id="SM00829">
    <property type="entry name" value="PKS_ER"/>
    <property type="match status" value="1"/>
</dbReference>
<dbReference type="PANTHER" id="PTHR43677:SF4">
    <property type="entry name" value="QUINONE OXIDOREDUCTASE-LIKE PROTEIN 2"/>
    <property type="match status" value="1"/>
</dbReference>
<dbReference type="InterPro" id="IPR036291">
    <property type="entry name" value="NAD(P)-bd_dom_sf"/>
</dbReference>
<name>A0ABN3E4C0_9ACTN</name>
<proteinExistence type="predicted"/>
<evidence type="ECO:0000259" key="2">
    <source>
        <dbReference type="SMART" id="SM00829"/>
    </source>
</evidence>
<dbReference type="EMBL" id="BAAATR010000013">
    <property type="protein sequence ID" value="GAA2248399.1"/>
    <property type="molecule type" value="Genomic_DNA"/>
</dbReference>
<dbReference type="Pfam" id="PF13602">
    <property type="entry name" value="ADH_zinc_N_2"/>
    <property type="match status" value="1"/>
</dbReference>
<feature type="region of interest" description="Disordered" evidence="1">
    <location>
        <begin position="1"/>
        <end position="22"/>
    </location>
</feature>
<dbReference type="Gene3D" id="3.40.50.720">
    <property type="entry name" value="NAD(P)-binding Rossmann-like Domain"/>
    <property type="match status" value="1"/>
</dbReference>
<dbReference type="Proteomes" id="UP001500305">
    <property type="component" value="Unassembled WGS sequence"/>
</dbReference>
<gene>
    <name evidence="3" type="ORF">GCM10010430_33590</name>
</gene>
<dbReference type="InterPro" id="IPR013154">
    <property type="entry name" value="ADH-like_N"/>
</dbReference>